<organism evidence="2">
    <name type="scientific">Alectorobius mimon</name>
    <dbReference type="NCBI Taxonomy" id="360319"/>
    <lineage>
        <taxon>Eukaryota</taxon>
        <taxon>Metazoa</taxon>
        <taxon>Ecdysozoa</taxon>
        <taxon>Arthropoda</taxon>
        <taxon>Chelicerata</taxon>
        <taxon>Arachnida</taxon>
        <taxon>Acari</taxon>
        <taxon>Parasitiformes</taxon>
        <taxon>Ixodida</taxon>
        <taxon>Ixodoidea</taxon>
        <taxon>Argasidae</taxon>
        <taxon>Ornithodorinae</taxon>
        <taxon>Alectorobius</taxon>
    </lineage>
</organism>
<reference evidence="2" key="1">
    <citation type="submission" date="2016-03" db="EMBL/GenBank/DDBJ databases">
        <title>Gut transcriptome analysis on engorged females of Ornithodoros mimon (Acari: Argasidae) and phylogenetic inferences of soft ticks.</title>
        <authorList>
            <person name="Landulfo G.A."/>
            <person name="Giovanni D."/>
            <person name="Carvalho E."/>
            <person name="Junqueira-de-Azevedo I."/>
            <person name="Patane J."/>
            <person name="Mendoca R."/>
            <person name="Barros-Battesti D."/>
        </authorList>
    </citation>
    <scope>NUCLEOTIDE SEQUENCE</scope>
    <source>
        <strain evidence="2">Females</strain>
        <tissue evidence="2">Gut</tissue>
    </source>
</reference>
<evidence type="ECO:0000256" key="1">
    <source>
        <dbReference type="SAM" id="MobiDB-lite"/>
    </source>
</evidence>
<evidence type="ECO:0000313" key="2">
    <source>
        <dbReference type="EMBL" id="JAR86570.1"/>
    </source>
</evidence>
<feature type="non-terminal residue" evidence="2">
    <location>
        <position position="117"/>
    </location>
</feature>
<dbReference type="EMBL" id="GEIB01001812">
    <property type="protein sequence ID" value="JAR86570.1"/>
    <property type="molecule type" value="Transcribed_RNA"/>
</dbReference>
<proteinExistence type="predicted"/>
<protein>
    <submittedName>
        <fullName evidence="2">Uncharacterized protein</fullName>
    </submittedName>
</protein>
<name>A0A147B710_9ACAR</name>
<accession>A0A147B710</accession>
<feature type="non-terminal residue" evidence="2">
    <location>
        <position position="1"/>
    </location>
</feature>
<feature type="compositionally biased region" description="Basic and acidic residues" evidence="1">
    <location>
        <begin position="82"/>
        <end position="108"/>
    </location>
</feature>
<dbReference type="AlphaFoldDB" id="A0A147B710"/>
<feature type="region of interest" description="Disordered" evidence="1">
    <location>
        <begin position="79"/>
        <end position="117"/>
    </location>
</feature>
<sequence length="117" mass="13013">SACYAVKSVFESVQCTRSIQNRDRLEAAQRRRKLRHCFNDTNFAQFANSSTAYKSSLGDVPSTANVGFAIHFLPASHGAKNGAERKAPGSRERRCDLGLRDGAREHPPFKLCNNENE</sequence>